<organism evidence="2 3">
    <name type="scientific">Roridomyces roridus</name>
    <dbReference type="NCBI Taxonomy" id="1738132"/>
    <lineage>
        <taxon>Eukaryota</taxon>
        <taxon>Fungi</taxon>
        <taxon>Dikarya</taxon>
        <taxon>Basidiomycota</taxon>
        <taxon>Agaricomycotina</taxon>
        <taxon>Agaricomycetes</taxon>
        <taxon>Agaricomycetidae</taxon>
        <taxon>Agaricales</taxon>
        <taxon>Marasmiineae</taxon>
        <taxon>Mycenaceae</taxon>
        <taxon>Roridomyces</taxon>
    </lineage>
</organism>
<dbReference type="SUPFAM" id="SSF81383">
    <property type="entry name" value="F-box domain"/>
    <property type="match status" value="1"/>
</dbReference>
<sequence>MVLTRRAHKARMVIARWLPNELLARIIDYAPRPDQAALCRVSKLFHALTLPVLYREIEIDTTEQPAIVIESFCSAMMKPGRAEVARQFILTFGTDEEFFSNPVLRLYGGLTGSIRLMHKLEHLHLIDLSTSPPNAFSYLFREITFPRLSIFRLGLQTGNKEYSAALVQFFARHPNITEVCLWMPELPWSTTAVGSCLPNLQQYEGSAEFLPHISSRGVKCARVPGWIHSLDDGGTVAALKSVTVYRSRRSVRSSHRLLRNSARNDTG</sequence>
<evidence type="ECO:0000313" key="3">
    <source>
        <dbReference type="Proteomes" id="UP001221142"/>
    </source>
</evidence>
<reference evidence="2" key="1">
    <citation type="submission" date="2023-03" db="EMBL/GenBank/DDBJ databases">
        <title>Massive genome expansion in bonnet fungi (Mycena s.s.) driven by repeated elements and novel gene families across ecological guilds.</title>
        <authorList>
            <consortium name="Lawrence Berkeley National Laboratory"/>
            <person name="Harder C.B."/>
            <person name="Miyauchi S."/>
            <person name="Viragh M."/>
            <person name="Kuo A."/>
            <person name="Thoen E."/>
            <person name="Andreopoulos B."/>
            <person name="Lu D."/>
            <person name="Skrede I."/>
            <person name="Drula E."/>
            <person name="Henrissat B."/>
            <person name="Morin E."/>
            <person name="Kohler A."/>
            <person name="Barry K."/>
            <person name="LaButti K."/>
            <person name="Morin E."/>
            <person name="Salamov A."/>
            <person name="Lipzen A."/>
            <person name="Mereny Z."/>
            <person name="Hegedus B."/>
            <person name="Baldrian P."/>
            <person name="Stursova M."/>
            <person name="Weitz H."/>
            <person name="Taylor A."/>
            <person name="Grigoriev I.V."/>
            <person name="Nagy L.G."/>
            <person name="Martin F."/>
            <person name="Kauserud H."/>
        </authorList>
    </citation>
    <scope>NUCLEOTIDE SEQUENCE</scope>
    <source>
        <strain evidence="2">9284</strain>
    </source>
</reference>
<name>A0AAD7FCH4_9AGAR</name>
<dbReference type="EMBL" id="JARKIF010000031">
    <property type="protein sequence ID" value="KAJ7612162.1"/>
    <property type="molecule type" value="Genomic_DNA"/>
</dbReference>
<protein>
    <recommendedName>
        <fullName evidence="1">F-box domain-containing protein</fullName>
    </recommendedName>
</protein>
<dbReference type="AlphaFoldDB" id="A0AAD7FCH4"/>
<dbReference type="InterPro" id="IPR036047">
    <property type="entry name" value="F-box-like_dom_sf"/>
</dbReference>
<feature type="domain" description="F-box" evidence="1">
    <location>
        <begin position="18"/>
        <end position="57"/>
    </location>
</feature>
<keyword evidence="3" id="KW-1185">Reference proteome</keyword>
<dbReference type="Pfam" id="PF12937">
    <property type="entry name" value="F-box-like"/>
    <property type="match status" value="1"/>
</dbReference>
<comment type="caution">
    <text evidence="2">The sequence shown here is derived from an EMBL/GenBank/DDBJ whole genome shotgun (WGS) entry which is preliminary data.</text>
</comment>
<accession>A0AAD7FCH4</accession>
<dbReference type="InterPro" id="IPR001810">
    <property type="entry name" value="F-box_dom"/>
</dbReference>
<evidence type="ECO:0000313" key="2">
    <source>
        <dbReference type="EMBL" id="KAJ7612162.1"/>
    </source>
</evidence>
<gene>
    <name evidence="2" type="ORF">FB45DRAFT_939998</name>
</gene>
<dbReference type="Proteomes" id="UP001221142">
    <property type="component" value="Unassembled WGS sequence"/>
</dbReference>
<evidence type="ECO:0000259" key="1">
    <source>
        <dbReference type="Pfam" id="PF12937"/>
    </source>
</evidence>
<proteinExistence type="predicted"/>